<accession>A0A7C8MUE9</accession>
<dbReference type="OrthoDB" id="163438at2759"/>
<dbReference type="PANTHER" id="PTHR10039">
    <property type="entry name" value="AMELOGENIN"/>
    <property type="match status" value="1"/>
</dbReference>
<dbReference type="Pfam" id="PF22939">
    <property type="entry name" value="WHD_GPIID"/>
    <property type="match status" value="1"/>
</dbReference>
<name>A0A7C8MUE9_9PEZI</name>
<dbReference type="InterPro" id="IPR027417">
    <property type="entry name" value="P-loop_NTPase"/>
</dbReference>
<sequence>MLVATDLPTAVTSWLAKNFRFDFENLEHISKSFIEYGKKLKIFSFYETERIDFMNNKVLETESATLDWPNETRIAANGNHKSMVWFTEDREPGFEPIWMCINEIASNAIYLQGKHRYLQSAQHILPDIQTSDYKAHKERNPTAVHGTCTWILGHHRYQSWLAEATLPFFLVSGDAGCGKSVLASFLVDYHKSKQDSNIGYFFFRADNNEQRHASYGLSALLHQLYASQPELIQNAPNLLGEAGQPSKDLATLWHLITDATENPRARPTICFIDGLDECDEISRKKLLDLMCEYFTTAIGEEKKNRGGRKKLKMFVTTRPDNIIINALNRGETTPITVYDERYQRMGVKKAHISVLNLGGESETEAIDRDIKLLVKDEMEKLGSSGQQFDMLSAIEGELMSRRDMTFLWATLVIELLKRTIEGGVSRSDLEAIIKGKSTVYGIYTVLLNSTPNHQRVRRVLKIILAALRPLTVKELSIALAVSPDHQTFEQSSRPRRPSSMTFDEVEQELDNSYEDHMKGLCGPLVQTIHEKVYLIHQTARDFLLDPTSLEEFDEPITMTNSHDSAWQHTFSSIDAHALLLETCVTYLYMLGKRSRTCGLMIGGPSPETSEFLKYAASSWTTHFGQVRHRIRRRDLPYYEGLCHPLFPGYRRWLDVFGLSTAELVGSADQIQDQLVQILELEPEDRAARRRPRTTRERLLAAQGSVLSSSVATLGNSYFPVKVDENGFVSLDHSRSHWRHSSSPRARD</sequence>
<comment type="caution">
    <text evidence="4">The sequence shown here is derived from an EMBL/GenBank/DDBJ whole genome shotgun (WGS) entry which is preliminary data.</text>
</comment>
<keyword evidence="5" id="KW-1185">Reference proteome</keyword>
<dbReference type="AlphaFoldDB" id="A0A7C8MUE9"/>
<dbReference type="InterPro" id="IPR054471">
    <property type="entry name" value="GPIID_WHD"/>
</dbReference>
<dbReference type="Gene3D" id="3.40.50.300">
    <property type="entry name" value="P-loop containing nucleotide triphosphate hydrolases"/>
    <property type="match status" value="1"/>
</dbReference>
<evidence type="ECO:0000313" key="4">
    <source>
        <dbReference type="EMBL" id="KAF2965794.1"/>
    </source>
</evidence>
<evidence type="ECO:0000259" key="2">
    <source>
        <dbReference type="Pfam" id="PF22939"/>
    </source>
</evidence>
<dbReference type="Proteomes" id="UP000481858">
    <property type="component" value="Unassembled WGS sequence"/>
</dbReference>
<organism evidence="4 5">
    <name type="scientific">Xylaria multiplex</name>
    <dbReference type="NCBI Taxonomy" id="323545"/>
    <lineage>
        <taxon>Eukaryota</taxon>
        <taxon>Fungi</taxon>
        <taxon>Dikarya</taxon>
        <taxon>Ascomycota</taxon>
        <taxon>Pezizomycotina</taxon>
        <taxon>Sordariomycetes</taxon>
        <taxon>Xylariomycetidae</taxon>
        <taxon>Xylariales</taxon>
        <taxon>Xylariaceae</taxon>
        <taxon>Xylaria</taxon>
    </lineage>
</organism>
<feature type="domain" description="Nephrocystin 3-like N-terminal" evidence="3">
    <location>
        <begin position="146"/>
        <end position="318"/>
    </location>
</feature>
<dbReference type="PANTHER" id="PTHR10039:SF14">
    <property type="entry name" value="NACHT DOMAIN-CONTAINING PROTEIN"/>
    <property type="match status" value="1"/>
</dbReference>
<feature type="domain" description="GPI inositol-deacylase winged helix" evidence="2">
    <location>
        <begin position="452"/>
        <end position="547"/>
    </location>
</feature>
<reference evidence="4 5" key="1">
    <citation type="submission" date="2019-12" db="EMBL/GenBank/DDBJ databases">
        <title>Draft genome sequence of the ascomycete Xylaria multiplex DSM 110363.</title>
        <authorList>
            <person name="Buettner E."/>
            <person name="Kellner H."/>
        </authorList>
    </citation>
    <scope>NUCLEOTIDE SEQUENCE [LARGE SCALE GENOMIC DNA]</scope>
    <source>
        <strain evidence="4 5">DSM 110363</strain>
    </source>
</reference>
<dbReference type="EMBL" id="WUBL01000105">
    <property type="protein sequence ID" value="KAF2965794.1"/>
    <property type="molecule type" value="Genomic_DNA"/>
</dbReference>
<gene>
    <name evidence="4" type="ORF">GQX73_g7770</name>
</gene>
<evidence type="ECO:0000256" key="1">
    <source>
        <dbReference type="ARBA" id="ARBA00022737"/>
    </source>
</evidence>
<evidence type="ECO:0000259" key="3">
    <source>
        <dbReference type="Pfam" id="PF24883"/>
    </source>
</evidence>
<dbReference type="Pfam" id="PF24883">
    <property type="entry name" value="NPHP3_N"/>
    <property type="match status" value="1"/>
</dbReference>
<dbReference type="InterPro" id="IPR056884">
    <property type="entry name" value="NPHP3-like_N"/>
</dbReference>
<evidence type="ECO:0000313" key="5">
    <source>
        <dbReference type="Proteomes" id="UP000481858"/>
    </source>
</evidence>
<protein>
    <submittedName>
        <fullName evidence="4">Uncharacterized protein</fullName>
    </submittedName>
</protein>
<dbReference type="SUPFAM" id="SSF52540">
    <property type="entry name" value="P-loop containing nucleoside triphosphate hydrolases"/>
    <property type="match status" value="1"/>
</dbReference>
<dbReference type="InParanoid" id="A0A7C8MUE9"/>
<keyword evidence="1" id="KW-0677">Repeat</keyword>
<proteinExistence type="predicted"/>